<evidence type="ECO:0000313" key="3">
    <source>
        <dbReference type="EMBL" id="GAA4952948.1"/>
    </source>
</evidence>
<name>A0ABP9GTB3_9ACTN</name>
<feature type="region of interest" description="Disordered" evidence="1">
    <location>
        <begin position="119"/>
        <end position="179"/>
    </location>
</feature>
<dbReference type="EMBL" id="BAABHS010000003">
    <property type="protein sequence ID" value="GAA4952948.1"/>
    <property type="molecule type" value="Genomic_DNA"/>
</dbReference>
<gene>
    <name evidence="3" type="ORF">GCM10023205_12720</name>
</gene>
<sequence length="179" mass="18553">MAEAPQRGIPDGALIGALVLLIAGTAATWLATGLAGLATRQAWPDQVRFTRSGRAIRELLRDPGDIPAAWPASPADQLPSATAFWWVFGVVIAIALAFAGAVLWAWVRLTTRRIRRAAPADGRRADGPAGGGPAGGRADDAASGIALAKDPVPEQRAPADPPPGRPEGHEGREGPAKRD</sequence>
<dbReference type="Proteomes" id="UP001500466">
    <property type="component" value="Unassembled WGS sequence"/>
</dbReference>
<evidence type="ECO:0000313" key="4">
    <source>
        <dbReference type="Proteomes" id="UP001500466"/>
    </source>
</evidence>
<organism evidence="3 4">
    <name type="scientific">Yinghuangia aomiensis</name>
    <dbReference type="NCBI Taxonomy" id="676205"/>
    <lineage>
        <taxon>Bacteria</taxon>
        <taxon>Bacillati</taxon>
        <taxon>Actinomycetota</taxon>
        <taxon>Actinomycetes</taxon>
        <taxon>Kitasatosporales</taxon>
        <taxon>Streptomycetaceae</taxon>
        <taxon>Yinghuangia</taxon>
    </lineage>
</organism>
<proteinExistence type="predicted"/>
<feature type="transmembrane region" description="Helical" evidence="2">
    <location>
        <begin position="83"/>
        <end position="107"/>
    </location>
</feature>
<keyword evidence="2" id="KW-0472">Membrane</keyword>
<feature type="transmembrane region" description="Helical" evidence="2">
    <location>
        <begin position="12"/>
        <end position="31"/>
    </location>
</feature>
<feature type="compositionally biased region" description="Basic and acidic residues" evidence="1">
    <location>
        <begin position="166"/>
        <end position="179"/>
    </location>
</feature>
<evidence type="ECO:0000256" key="2">
    <source>
        <dbReference type="SAM" id="Phobius"/>
    </source>
</evidence>
<dbReference type="RefSeq" id="WP_345674275.1">
    <property type="nucleotide sequence ID" value="NZ_BAABHS010000003.1"/>
</dbReference>
<keyword evidence="2" id="KW-1133">Transmembrane helix</keyword>
<accession>A0ABP9GTB3</accession>
<protein>
    <submittedName>
        <fullName evidence="3">Uncharacterized protein</fullName>
    </submittedName>
</protein>
<evidence type="ECO:0000256" key="1">
    <source>
        <dbReference type="SAM" id="MobiDB-lite"/>
    </source>
</evidence>
<keyword evidence="2" id="KW-0812">Transmembrane</keyword>
<comment type="caution">
    <text evidence="3">The sequence shown here is derived from an EMBL/GenBank/DDBJ whole genome shotgun (WGS) entry which is preliminary data.</text>
</comment>
<reference evidence="4" key="1">
    <citation type="journal article" date="2019" name="Int. J. Syst. Evol. Microbiol.">
        <title>The Global Catalogue of Microorganisms (GCM) 10K type strain sequencing project: providing services to taxonomists for standard genome sequencing and annotation.</title>
        <authorList>
            <consortium name="The Broad Institute Genomics Platform"/>
            <consortium name="The Broad Institute Genome Sequencing Center for Infectious Disease"/>
            <person name="Wu L."/>
            <person name="Ma J."/>
        </authorList>
    </citation>
    <scope>NUCLEOTIDE SEQUENCE [LARGE SCALE GENOMIC DNA]</scope>
    <source>
        <strain evidence="4">JCM 17986</strain>
    </source>
</reference>
<keyword evidence="4" id="KW-1185">Reference proteome</keyword>